<comment type="caution">
    <text evidence="8">The sequence shown here is derived from an EMBL/GenBank/DDBJ whole genome shotgun (WGS) entry which is preliminary data.</text>
</comment>
<reference evidence="8 9" key="1">
    <citation type="submission" date="2024-02" db="EMBL/GenBank/DDBJ databases">
        <authorList>
            <person name="Chen Y."/>
            <person name="Shah S."/>
            <person name="Dougan E. K."/>
            <person name="Thang M."/>
            <person name="Chan C."/>
        </authorList>
    </citation>
    <scope>NUCLEOTIDE SEQUENCE [LARGE SCALE GENOMIC DNA]</scope>
</reference>
<accession>A0ABP0PF21</accession>
<gene>
    <name evidence="8" type="ORF">CCMP2556_LOCUS36762</name>
</gene>
<evidence type="ECO:0000256" key="6">
    <source>
        <dbReference type="SAM" id="Phobius"/>
    </source>
</evidence>
<dbReference type="PROSITE" id="PS51471">
    <property type="entry name" value="FE2OG_OXY"/>
    <property type="match status" value="1"/>
</dbReference>
<evidence type="ECO:0000256" key="1">
    <source>
        <dbReference type="ARBA" id="ARBA00001961"/>
    </source>
</evidence>
<evidence type="ECO:0000256" key="3">
    <source>
        <dbReference type="ARBA" id="ARBA00022964"/>
    </source>
</evidence>
<dbReference type="InterPro" id="IPR006620">
    <property type="entry name" value="Pro_4_hyd_alph"/>
</dbReference>
<dbReference type="InterPro" id="IPR039210">
    <property type="entry name" value="OGFOD3"/>
</dbReference>
<evidence type="ECO:0000313" key="9">
    <source>
        <dbReference type="Proteomes" id="UP001642484"/>
    </source>
</evidence>
<dbReference type="InterPro" id="IPR005123">
    <property type="entry name" value="Oxoglu/Fe-dep_dioxygenase_dom"/>
</dbReference>
<feature type="transmembrane region" description="Helical" evidence="6">
    <location>
        <begin position="297"/>
        <end position="316"/>
    </location>
</feature>
<dbReference type="PANTHER" id="PTHR14650">
    <property type="entry name" value="PROLYL HYDROXYLASE-RELATED"/>
    <property type="match status" value="1"/>
</dbReference>
<evidence type="ECO:0000256" key="2">
    <source>
        <dbReference type="ARBA" id="ARBA00022723"/>
    </source>
</evidence>
<organism evidence="8 9">
    <name type="scientific">Durusdinium trenchii</name>
    <dbReference type="NCBI Taxonomy" id="1381693"/>
    <lineage>
        <taxon>Eukaryota</taxon>
        <taxon>Sar</taxon>
        <taxon>Alveolata</taxon>
        <taxon>Dinophyceae</taxon>
        <taxon>Suessiales</taxon>
        <taxon>Symbiodiniaceae</taxon>
        <taxon>Durusdinium</taxon>
    </lineage>
</organism>
<keyword evidence="9" id="KW-1185">Reference proteome</keyword>
<protein>
    <recommendedName>
        <fullName evidence="7">Fe2OG dioxygenase domain-containing protein</fullName>
    </recommendedName>
</protein>
<keyword evidence="3" id="KW-0223">Dioxygenase</keyword>
<sequence length="353" mass="38964">MSTRTCPAALELMRRAVDERSKGERASFDLLQVREGHKGDFVPWIWHIPCEEELPRVQRAAGFEFSPVQDCGRAVWESFASPLEVAMLRAFAQKSFEGHSDIPHRGAEVSLVLPLHQTCHSTKRTGIPAEVMDFAWSLLRRVEGAILEALMPSTPLELRGALLRRVQLPALTGHQQMMPSHDSFAAHADRATVAAYHYSAVLYLDEAGKDFEDGELLFMDRDGDLRLAPKSGQLVAFTSGLENLHRVVPPHGGPRYVLAMWFGTGPNGPIPCDELTSGFGAHVEKQRSTSEGQVTEIAIAMIIAMVFIIALAAELLRSLCTAARYYMQSQKAMVKVPICSHTSGMFGDHKQCA</sequence>
<dbReference type="Gene3D" id="2.60.120.620">
    <property type="entry name" value="q2cbj1_9rhob like domain"/>
    <property type="match status" value="1"/>
</dbReference>
<keyword evidence="6" id="KW-1133">Transmembrane helix</keyword>
<evidence type="ECO:0000259" key="7">
    <source>
        <dbReference type="PROSITE" id="PS51471"/>
    </source>
</evidence>
<dbReference type="Proteomes" id="UP001642484">
    <property type="component" value="Unassembled WGS sequence"/>
</dbReference>
<keyword evidence="6" id="KW-0472">Membrane</keyword>
<name>A0ABP0PF21_9DINO</name>
<dbReference type="Pfam" id="PF13640">
    <property type="entry name" value="2OG-FeII_Oxy_3"/>
    <property type="match status" value="1"/>
</dbReference>
<keyword evidence="2" id="KW-0479">Metal-binding</keyword>
<dbReference type="EMBL" id="CAXAMN010023028">
    <property type="protein sequence ID" value="CAK9074621.1"/>
    <property type="molecule type" value="Genomic_DNA"/>
</dbReference>
<evidence type="ECO:0000256" key="4">
    <source>
        <dbReference type="ARBA" id="ARBA00023002"/>
    </source>
</evidence>
<feature type="domain" description="Fe2OG dioxygenase" evidence="7">
    <location>
        <begin position="154"/>
        <end position="264"/>
    </location>
</feature>
<comment type="cofactor">
    <cofactor evidence="1">
        <name>L-ascorbate</name>
        <dbReference type="ChEBI" id="CHEBI:38290"/>
    </cofactor>
</comment>
<evidence type="ECO:0000313" key="8">
    <source>
        <dbReference type="EMBL" id="CAK9074621.1"/>
    </source>
</evidence>
<dbReference type="InterPro" id="IPR044862">
    <property type="entry name" value="Pro_4_hyd_alph_FE2OG_OXY"/>
</dbReference>
<evidence type="ECO:0000256" key="5">
    <source>
        <dbReference type="ARBA" id="ARBA00023004"/>
    </source>
</evidence>
<proteinExistence type="predicted"/>
<keyword evidence="5" id="KW-0408">Iron</keyword>
<dbReference type="SMART" id="SM00702">
    <property type="entry name" value="P4Hc"/>
    <property type="match status" value="1"/>
</dbReference>
<keyword evidence="6" id="KW-0812">Transmembrane</keyword>
<keyword evidence="4" id="KW-0560">Oxidoreductase</keyword>
<dbReference type="PANTHER" id="PTHR14650:SF1">
    <property type="entry name" value="2-OXOGLUTARATE AND IRON-DEPENDENT OXYGENASE DOMAIN-CONTAINING PROTEIN 3"/>
    <property type="match status" value="1"/>
</dbReference>